<organism evidence="2 3">
    <name type="scientific">Carpediemonas membranifera</name>
    <dbReference type="NCBI Taxonomy" id="201153"/>
    <lineage>
        <taxon>Eukaryota</taxon>
        <taxon>Metamonada</taxon>
        <taxon>Carpediemonas-like organisms</taxon>
        <taxon>Carpediemonas</taxon>
    </lineage>
</organism>
<feature type="non-terminal residue" evidence="2">
    <location>
        <position position="339"/>
    </location>
</feature>
<keyword evidence="3" id="KW-1185">Reference proteome</keyword>
<gene>
    <name evidence="2" type="ORF">J8273_5684</name>
</gene>
<dbReference type="EMBL" id="JAHDYR010000029">
    <property type="protein sequence ID" value="KAG9392974.1"/>
    <property type="molecule type" value="Genomic_DNA"/>
</dbReference>
<dbReference type="InterPro" id="IPR050410">
    <property type="entry name" value="CCR4/nocturin_mRNA_transcr"/>
</dbReference>
<dbReference type="GO" id="GO:0000175">
    <property type="term" value="F:3'-5'-RNA exonuclease activity"/>
    <property type="evidence" value="ECO:0007669"/>
    <property type="project" value="TreeGrafter"/>
</dbReference>
<keyword evidence="2" id="KW-0540">Nuclease</keyword>
<evidence type="ECO:0000313" key="3">
    <source>
        <dbReference type="Proteomes" id="UP000717585"/>
    </source>
</evidence>
<dbReference type="Proteomes" id="UP000717585">
    <property type="component" value="Unassembled WGS sequence"/>
</dbReference>
<dbReference type="SUPFAM" id="SSF56219">
    <property type="entry name" value="DNase I-like"/>
    <property type="match status" value="1"/>
</dbReference>
<reference evidence="2" key="1">
    <citation type="submission" date="2021-05" db="EMBL/GenBank/DDBJ databases">
        <title>A free-living protist that lacks canonical eukaryotic 1 DNA replication and segregation systems.</title>
        <authorList>
            <person name="Salas-Leiva D.E."/>
            <person name="Tromer E.C."/>
            <person name="Curtis B.A."/>
            <person name="Jerlstrom-Hultqvist J."/>
            <person name="Kolisko M."/>
            <person name="Yi Z."/>
            <person name="Salas-Leiva J.S."/>
            <person name="Gallot-Lavallee L."/>
            <person name="Kops G.J.P.L."/>
            <person name="Archibald J.M."/>
            <person name="Simpson A.G.B."/>
            <person name="Roger A.J."/>
        </authorList>
    </citation>
    <scope>NUCLEOTIDE SEQUENCE</scope>
    <source>
        <strain evidence="2">BICM</strain>
    </source>
</reference>
<keyword evidence="2" id="KW-0378">Hydrolase</keyword>
<evidence type="ECO:0000259" key="1">
    <source>
        <dbReference type="Pfam" id="PF03372"/>
    </source>
</evidence>
<dbReference type="InterPro" id="IPR036691">
    <property type="entry name" value="Endo/exonu/phosph_ase_sf"/>
</dbReference>
<dbReference type="GO" id="GO:0004519">
    <property type="term" value="F:endonuclease activity"/>
    <property type="evidence" value="ECO:0007669"/>
    <property type="project" value="UniProtKB-KW"/>
</dbReference>
<comment type="caution">
    <text evidence="2">The sequence shown here is derived from an EMBL/GenBank/DDBJ whole genome shotgun (WGS) entry which is preliminary data.</text>
</comment>
<dbReference type="Gene3D" id="3.60.10.10">
    <property type="entry name" value="Endonuclease/exonuclease/phosphatase"/>
    <property type="match status" value="1"/>
</dbReference>
<dbReference type="PANTHER" id="PTHR12121">
    <property type="entry name" value="CARBON CATABOLITE REPRESSOR PROTEIN 4"/>
    <property type="match status" value="1"/>
</dbReference>
<evidence type="ECO:0000313" key="2">
    <source>
        <dbReference type="EMBL" id="KAG9392974.1"/>
    </source>
</evidence>
<sequence length="339" mass="37422">MARSGAKQTSGRRNVSWRRLSNCFLDYQVDMIDTPGASEGHAQRIKVLSWNVLACKFLFGHKRAPQFEDFRDPAYRLPQIARVITEINPDVICLQEVDGQIETYFKRTRFFATHGYNFKWTRKQTETGERLNSHPDGCLTAWRTDRFALLGMRVVGMDTLAGLHHPARLAVDHAQVDIKQHNVAAILTLVPHTLAPETTAPPVPTVTAVRGMFAGLTVEEEDPGDGPEQPDEPEQGTPFVVVNTHVYWKPTFDWLKQAQAREVVRALSEVCAEVGTGRAVVAGDMNSVPGSGVYDVFLDGGLASAYGSYQALAPVDTPVSQRDAFADGEIHQARPRAAA</sequence>
<keyword evidence="2" id="KW-0255">Endonuclease</keyword>
<accession>A0A8J6B2P5</accession>
<dbReference type="OrthoDB" id="2866996at2759"/>
<protein>
    <submittedName>
        <fullName evidence="2">Endonuclease/Exonuclease/phosphatase family</fullName>
    </submittedName>
</protein>
<dbReference type="PANTHER" id="PTHR12121:SF36">
    <property type="entry name" value="ENDONUCLEASE_EXONUCLEASE_PHOSPHATASE DOMAIN-CONTAINING PROTEIN"/>
    <property type="match status" value="1"/>
</dbReference>
<dbReference type="Pfam" id="PF03372">
    <property type="entry name" value="Exo_endo_phos"/>
    <property type="match status" value="1"/>
</dbReference>
<proteinExistence type="predicted"/>
<dbReference type="InterPro" id="IPR005135">
    <property type="entry name" value="Endo/exonuclease/phosphatase"/>
</dbReference>
<dbReference type="AlphaFoldDB" id="A0A8J6B2P5"/>
<feature type="domain" description="Endonuclease/exonuclease/phosphatase" evidence="1">
    <location>
        <begin position="48"/>
        <end position="311"/>
    </location>
</feature>
<name>A0A8J6B2P5_9EUKA</name>